<dbReference type="InterPro" id="IPR013034">
    <property type="entry name" value="DNA_topo_DNA_db_N_dom1"/>
</dbReference>
<evidence type="ECO:0000256" key="6">
    <source>
        <dbReference type="PROSITE-ProRule" id="PRU01382"/>
    </source>
</evidence>
<comment type="function">
    <text evidence="7">Releases the supercoiling and torsional tension of DNA introduced during the DNA replication and transcription by transiently cleaving and rejoining one strand of the DNA duplex. Introduces a single-strand break via transesterification at the specific target site 5'-[CT]CCTTp site in duplex DNA. The scissile phosphodiester is attacked by the catalytic tyrosine of the enzyme, resulting in the formation of a DNA-(3'-phosphotyrosyl)-enzyme intermediate and the expulsion of a 5'-OH DNA strand. The free DNA strand then undergoes passage around the unbroken strand thus removing DNA supercoils. Finally, in the religation step, the DNA 5'-OH attacks the covalent intermediate to expel the active-site tyrosine and restore the DNA phosphodiester backbone.</text>
</comment>
<evidence type="ECO:0000256" key="8">
    <source>
        <dbReference type="SAM" id="Coils"/>
    </source>
</evidence>
<dbReference type="CDD" id="cd00660">
    <property type="entry name" value="Topoisomer_IB_N"/>
    <property type="match status" value="1"/>
</dbReference>
<dbReference type="FunFam" id="3.90.15.10:FF:000002">
    <property type="entry name" value="DNA topoisomerase I"/>
    <property type="match status" value="1"/>
</dbReference>
<dbReference type="GO" id="GO:0003677">
    <property type="term" value="F:DNA binding"/>
    <property type="evidence" value="ECO:0007669"/>
    <property type="project" value="UniProtKB-UniRule"/>
</dbReference>
<dbReference type="GO" id="GO:0006265">
    <property type="term" value="P:DNA topological change"/>
    <property type="evidence" value="ECO:0007669"/>
    <property type="project" value="UniProtKB-UniRule"/>
</dbReference>
<evidence type="ECO:0000256" key="1">
    <source>
        <dbReference type="ARBA" id="ARBA00000213"/>
    </source>
</evidence>
<protein>
    <recommendedName>
        <fullName evidence="7">DNA topoisomerase I</fullName>
        <ecNumber evidence="7">5.6.2.1</ecNumber>
    </recommendedName>
    <alternativeName>
        <fullName evidence="7">DNA topoisomerase 1</fullName>
    </alternativeName>
</protein>
<dbReference type="AlphaFoldDB" id="A0A0C3ANM9"/>
<dbReference type="InterPro" id="IPR001631">
    <property type="entry name" value="TopoI"/>
</dbReference>
<dbReference type="SUPFAM" id="SSF56741">
    <property type="entry name" value="Eukaryotic DNA topoisomerase I, N-terminal DNA-binding fragment"/>
    <property type="match status" value="1"/>
</dbReference>
<dbReference type="EC" id="5.6.2.1" evidence="7"/>
<feature type="compositionally biased region" description="Basic residues" evidence="9">
    <location>
        <begin position="204"/>
        <end position="215"/>
    </location>
</feature>
<sequence>MSSDSAMLSDDDRPIVPKSDLIGHGTHTQNNGNGHVNGAGDQDTSMSEDEDADMPLSQVTTSKSELMTPVVPLGKRKRPVYAESSSDDEAPLASSSPVKAKSAAVPMPGALSATTLSLSSMNGKRKAKKPDSEEGDHGDDEPVVKKKKLAANGKAKVPRKKKVKKEDSGSEDVEPVTKKKRAPKKKKIKEESDDDAESEDDKPAKKKFTKKTPAKKAKEDDASGSETPKPKKKGKAKNEADASPKKGKAKTKDETEEEAVYRWWEAQDPNGDGTDKWQTLEHNGVIFPPPYEPLPRHVKMKYNGKDVDLPAASEEVAGFYAAMIETEHAQDKTFNKNFFEDWKKVLKDHPPRDGTKITNLNLCDFRPIYDHMAGEKEKKKSLTTAEKKELKKAKDEAEEKYATCLLDGRKEKVGNFRVEPPGLFRGRGEHPKKGALKFRVRPEDIILNIGKGVPIPKPNMPGKWKNVIHDQTVTWLANWTENINGNHKYVFLAAGSSLKGQSDMMKFEKARELKNHVDRIRQDYNADLKNKVMADRQRATAMYFIDRLALRAGNEKGEDEADTVGCCSLRCEHVTLEQPNFLIFDFLGKDSIRYYNRVAVETQVFKNIRIFKENKTDDDNLFDRVTTTLMNKHLASYMKGLTAKVFRTYNASITFQQQLDESTPTNASVQEKLNAYNHANRMVAILCNHQRSVPKTHEQSMDKMRDKLRSLKYERMKLRHVLFNEDSKYKKQKKYVDDESDIDDDWIAEHEEAMKAKEVEKAEKKFAKDNEKLVEDGNKPMKDDELQERLSVIEEDFKKLKKERGTKKATLKRERPPAKIEEAIEKLDERIKTFKLQIEDREAGKEVALGTSKINYLDPRITAAWCKTHDVPIEKIFSKTLLVKFPWAMEVDNEWKF</sequence>
<dbReference type="Pfam" id="PF02919">
    <property type="entry name" value="Topoisom_I_N"/>
    <property type="match status" value="1"/>
</dbReference>
<evidence type="ECO:0000256" key="9">
    <source>
        <dbReference type="SAM" id="MobiDB-lite"/>
    </source>
</evidence>
<dbReference type="InterPro" id="IPR013500">
    <property type="entry name" value="TopoI_cat_euk"/>
</dbReference>
<dbReference type="InterPro" id="IPR008336">
    <property type="entry name" value="TopoI_DNA-bd_euk"/>
</dbReference>
<reference evidence="12" key="2">
    <citation type="submission" date="2015-01" db="EMBL/GenBank/DDBJ databases">
        <title>Evolutionary Origins and Diversification of the Mycorrhizal Mutualists.</title>
        <authorList>
            <consortium name="DOE Joint Genome Institute"/>
            <consortium name="Mycorrhizal Genomics Consortium"/>
            <person name="Kohler A."/>
            <person name="Kuo A."/>
            <person name="Nagy L.G."/>
            <person name="Floudas D."/>
            <person name="Copeland A."/>
            <person name="Barry K.W."/>
            <person name="Cichocki N."/>
            <person name="Veneault-Fourrey C."/>
            <person name="LaButti K."/>
            <person name="Lindquist E.A."/>
            <person name="Lipzen A."/>
            <person name="Lundell T."/>
            <person name="Morin E."/>
            <person name="Murat C."/>
            <person name="Riley R."/>
            <person name="Ohm R."/>
            <person name="Sun H."/>
            <person name="Tunlid A."/>
            <person name="Henrissat B."/>
            <person name="Grigoriev I.V."/>
            <person name="Hibbett D.S."/>
            <person name="Martin F."/>
        </authorList>
    </citation>
    <scope>NUCLEOTIDE SEQUENCE [LARGE SCALE GENOMIC DNA]</scope>
    <source>
        <strain evidence="12">F 1598</strain>
    </source>
</reference>
<dbReference type="SMART" id="SM00435">
    <property type="entry name" value="TOPEUc"/>
    <property type="match status" value="1"/>
</dbReference>
<dbReference type="Gene3D" id="2.170.11.10">
    <property type="entry name" value="DNA Topoisomerase I, domain 2"/>
    <property type="match status" value="1"/>
</dbReference>
<dbReference type="InterPro" id="IPR014711">
    <property type="entry name" value="TopoI_cat_a-hlx-sub_euk"/>
</dbReference>
<dbReference type="EMBL" id="KN833046">
    <property type="protein sequence ID" value="KIM75518.1"/>
    <property type="molecule type" value="Genomic_DNA"/>
</dbReference>
<keyword evidence="8" id="KW-0175">Coiled coil</keyword>
<dbReference type="InterPro" id="IPR013499">
    <property type="entry name" value="TopoI_euk"/>
</dbReference>
<evidence type="ECO:0000313" key="11">
    <source>
        <dbReference type="EMBL" id="KIM75518.1"/>
    </source>
</evidence>
<name>A0A0C3ANM9_PILCF</name>
<dbReference type="Gene3D" id="1.10.10.41">
    <property type="entry name" value="Yeast DNA topoisomerase - domain 1"/>
    <property type="match status" value="1"/>
</dbReference>
<dbReference type="GO" id="GO:0007059">
    <property type="term" value="P:chromosome segregation"/>
    <property type="evidence" value="ECO:0007669"/>
    <property type="project" value="TreeGrafter"/>
</dbReference>
<dbReference type="InterPro" id="IPR036202">
    <property type="entry name" value="TopoI_DNA-bd_euk_N_sf"/>
</dbReference>
<dbReference type="Pfam" id="PF14370">
    <property type="entry name" value="Topo_C_assoc"/>
    <property type="match status" value="1"/>
</dbReference>
<dbReference type="GO" id="GO:0005694">
    <property type="term" value="C:chromosome"/>
    <property type="evidence" value="ECO:0007669"/>
    <property type="project" value="InterPro"/>
</dbReference>
<evidence type="ECO:0000256" key="5">
    <source>
        <dbReference type="ARBA" id="ARBA00023235"/>
    </source>
</evidence>
<dbReference type="HOGENOM" id="CLU_009193_1_0_1"/>
<evidence type="ECO:0000256" key="2">
    <source>
        <dbReference type="ARBA" id="ARBA00006645"/>
    </source>
</evidence>
<keyword evidence="12" id="KW-1185">Reference proteome</keyword>
<dbReference type="Proteomes" id="UP000054166">
    <property type="component" value="Unassembled WGS sequence"/>
</dbReference>
<dbReference type="Gene3D" id="3.90.15.10">
    <property type="entry name" value="Topoisomerase I, Chain A, domain 3"/>
    <property type="match status" value="1"/>
</dbReference>
<dbReference type="CDD" id="cd00659">
    <property type="entry name" value="Topo_IB_C"/>
    <property type="match status" value="1"/>
</dbReference>
<dbReference type="InterPro" id="IPR025834">
    <property type="entry name" value="TopoI_C_dom"/>
</dbReference>
<feature type="active site" description="O-(3'-phospho-DNA)-tyrosine intermediate" evidence="6">
    <location>
        <position position="856"/>
    </location>
</feature>
<dbReference type="PROSITE" id="PS52038">
    <property type="entry name" value="TOPO_IB_2"/>
    <property type="match status" value="1"/>
</dbReference>
<dbReference type="InterPro" id="IPR011010">
    <property type="entry name" value="DNA_brk_join_enz"/>
</dbReference>
<feature type="domain" description="DNA topoisomerase I eukaryotic-type" evidence="10">
    <location>
        <begin position="423"/>
        <end position="870"/>
    </location>
</feature>
<reference evidence="11 12" key="1">
    <citation type="submission" date="2014-04" db="EMBL/GenBank/DDBJ databases">
        <authorList>
            <consortium name="DOE Joint Genome Institute"/>
            <person name="Kuo A."/>
            <person name="Tarkka M."/>
            <person name="Buscot F."/>
            <person name="Kohler A."/>
            <person name="Nagy L.G."/>
            <person name="Floudas D."/>
            <person name="Copeland A."/>
            <person name="Barry K.W."/>
            <person name="Cichocki N."/>
            <person name="Veneault-Fourrey C."/>
            <person name="LaButti K."/>
            <person name="Lindquist E.A."/>
            <person name="Lipzen A."/>
            <person name="Lundell T."/>
            <person name="Morin E."/>
            <person name="Murat C."/>
            <person name="Sun H."/>
            <person name="Tunlid A."/>
            <person name="Henrissat B."/>
            <person name="Grigoriev I.V."/>
            <person name="Hibbett D.S."/>
            <person name="Martin F."/>
            <person name="Nordberg H.P."/>
            <person name="Cantor M.N."/>
            <person name="Hua S.X."/>
        </authorList>
    </citation>
    <scope>NUCLEOTIDE SEQUENCE [LARGE SCALE GENOMIC DNA]</scope>
    <source>
        <strain evidence="11 12">F 1598</strain>
    </source>
</reference>
<keyword evidence="5 6" id="KW-0413">Isomerase</keyword>
<dbReference type="Pfam" id="PF01028">
    <property type="entry name" value="Topoisom_I"/>
    <property type="match status" value="1"/>
</dbReference>
<keyword evidence="4 6" id="KW-0238">DNA-binding</keyword>
<dbReference type="InParanoid" id="A0A0C3ANM9"/>
<evidence type="ECO:0000256" key="4">
    <source>
        <dbReference type="ARBA" id="ARBA00023125"/>
    </source>
</evidence>
<feature type="compositionally biased region" description="Basic residues" evidence="9">
    <location>
        <begin position="178"/>
        <end position="187"/>
    </location>
</feature>
<dbReference type="STRING" id="765440.A0A0C3ANM9"/>
<feature type="compositionally biased region" description="Low complexity" evidence="9">
    <location>
        <begin position="93"/>
        <end position="120"/>
    </location>
</feature>
<dbReference type="FunFam" id="1.10.10.41:FF:000001">
    <property type="entry name" value="DNA topoisomerase I"/>
    <property type="match status" value="1"/>
</dbReference>
<dbReference type="Gene3D" id="1.10.132.10">
    <property type="match status" value="1"/>
</dbReference>
<dbReference type="FunFam" id="2.170.11.10:FF:000001">
    <property type="entry name" value="DNA topoisomerase I"/>
    <property type="match status" value="1"/>
</dbReference>
<proteinExistence type="inferred from homology"/>
<feature type="compositionally biased region" description="Low complexity" evidence="9">
    <location>
        <begin position="23"/>
        <end position="38"/>
    </location>
</feature>
<dbReference type="PANTHER" id="PTHR10290:SF3">
    <property type="entry name" value="DNA TOPOISOMERASE 1"/>
    <property type="match status" value="1"/>
</dbReference>
<dbReference type="InterPro" id="IPR051062">
    <property type="entry name" value="Topoisomerase_IB"/>
</dbReference>
<evidence type="ECO:0000313" key="12">
    <source>
        <dbReference type="Proteomes" id="UP000054166"/>
    </source>
</evidence>
<feature type="region of interest" description="Disordered" evidence="9">
    <location>
        <begin position="1"/>
        <end position="259"/>
    </location>
</feature>
<evidence type="ECO:0000256" key="3">
    <source>
        <dbReference type="ARBA" id="ARBA00023029"/>
    </source>
</evidence>
<feature type="coiled-coil region" evidence="8">
    <location>
        <begin position="380"/>
        <end position="407"/>
    </location>
</feature>
<dbReference type="GO" id="GO:0006260">
    <property type="term" value="P:DNA replication"/>
    <property type="evidence" value="ECO:0007669"/>
    <property type="project" value="TreeGrafter"/>
</dbReference>
<evidence type="ECO:0000256" key="7">
    <source>
        <dbReference type="RuleBase" id="RU365101"/>
    </source>
</evidence>
<dbReference type="OrthoDB" id="47179at2759"/>
<dbReference type="GO" id="GO:0006338">
    <property type="term" value="P:chromatin remodeling"/>
    <property type="evidence" value="ECO:0007669"/>
    <property type="project" value="UniProtKB-ARBA"/>
</dbReference>
<accession>A0A0C3ANM9</accession>
<comment type="catalytic activity">
    <reaction evidence="1 6 7">
        <text>ATP-independent breakage of single-stranded DNA, followed by passage and rejoining.</text>
        <dbReference type="EC" id="5.6.2.1"/>
    </reaction>
</comment>
<dbReference type="FunCoup" id="A0A0C3ANM9">
    <property type="interactions" value="329"/>
</dbReference>
<keyword evidence="3 6" id="KW-0799">Topoisomerase</keyword>
<dbReference type="SUPFAM" id="SSF56349">
    <property type="entry name" value="DNA breaking-rejoining enzymes"/>
    <property type="match status" value="1"/>
</dbReference>
<gene>
    <name evidence="11" type="ORF">PILCRDRAFT_827231</name>
</gene>
<dbReference type="PRINTS" id="PR00416">
    <property type="entry name" value="EUTPISMRASEI"/>
</dbReference>
<comment type="similarity">
    <text evidence="2 6 7">Belongs to the type IB topoisomerase family.</text>
</comment>
<organism evidence="11 12">
    <name type="scientific">Piloderma croceum (strain F 1598)</name>
    <dbReference type="NCBI Taxonomy" id="765440"/>
    <lineage>
        <taxon>Eukaryota</taxon>
        <taxon>Fungi</taxon>
        <taxon>Dikarya</taxon>
        <taxon>Basidiomycota</taxon>
        <taxon>Agaricomycotina</taxon>
        <taxon>Agaricomycetes</taxon>
        <taxon>Agaricomycetidae</taxon>
        <taxon>Atheliales</taxon>
        <taxon>Atheliaceae</taxon>
        <taxon>Piloderma</taxon>
    </lineage>
</organism>
<evidence type="ECO:0000259" key="10">
    <source>
        <dbReference type="SMART" id="SM00435"/>
    </source>
</evidence>
<dbReference type="GO" id="GO:0005730">
    <property type="term" value="C:nucleolus"/>
    <property type="evidence" value="ECO:0007669"/>
    <property type="project" value="TreeGrafter"/>
</dbReference>
<dbReference type="InterPro" id="IPR014727">
    <property type="entry name" value="TopoI_cat_a/b-sub_euk"/>
</dbReference>
<dbReference type="InterPro" id="IPR013030">
    <property type="entry name" value="DNA_topo_DNA_db_N_dom2"/>
</dbReference>
<feature type="compositionally biased region" description="Acidic residues" evidence="9">
    <location>
        <begin position="191"/>
        <end position="200"/>
    </location>
</feature>
<dbReference type="PANTHER" id="PTHR10290">
    <property type="entry name" value="DNA TOPOISOMERASE I"/>
    <property type="match status" value="1"/>
</dbReference>
<dbReference type="GO" id="GO:0003917">
    <property type="term" value="F:DNA topoisomerase type I (single strand cut, ATP-independent) activity"/>
    <property type="evidence" value="ECO:0007669"/>
    <property type="project" value="UniProtKB-UniRule"/>
</dbReference>